<dbReference type="InterPro" id="IPR016980">
    <property type="entry name" value="S-AdoMet-dep_MeTrfase_Alr7345"/>
</dbReference>
<comment type="caution">
    <text evidence="1">The sequence shown here is derived from an EMBL/GenBank/DDBJ whole genome shotgun (WGS) entry which is preliminary data.</text>
</comment>
<dbReference type="GO" id="GO:0032259">
    <property type="term" value="P:methylation"/>
    <property type="evidence" value="ECO:0007669"/>
    <property type="project" value="UniProtKB-KW"/>
</dbReference>
<keyword evidence="2" id="KW-1185">Reference proteome</keyword>
<evidence type="ECO:0000313" key="1">
    <source>
        <dbReference type="EMBL" id="MDC7677368.1"/>
    </source>
</evidence>
<dbReference type="PIRSF" id="PIRSF031679">
    <property type="entry name" value="Mtase_Alr7345_prd"/>
    <property type="match status" value="1"/>
</dbReference>
<dbReference type="Proteomes" id="UP001218579">
    <property type="component" value="Unassembled WGS sequence"/>
</dbReference>
<dbReference type="SUPFAM" id="SSF53335">
    <property type="entry name" value="S-adenosyl-L-methionine-dependent methyltransferases"/>
    <property type="match status" value="1"/>
</dbReference>
<dbReference type="GO" id="GO:0008168">
    <property type="term" value="F:methyltransferase activity"/>
    <property type="evidence" value="ECO:0007669"/>
    <property type="project" value="UniProtKB-KW"/>
</dbReference>
<proteinExistence type="predicted"/>
<reference evidence="1 2" key="1">
    <citation type="submission" date="2023-01" db="EMBL/GenBank/DDBJ databases">
        <title>Novel species of the genus Asticcacaulis isolated from rivers.</title>
        <authorList>
            <person name="Lu H."/>
        </authorList>
    </citation>
    <scope>NUCLEOTIDE SEQUENCE [LARGE SCALE GENOMIC DNA]</scope>
    <source>
        <strain evidence="1 2">LKC15W</strain>
    </source>
</reference>
<dbReference type="InterPro" id="IPR029063">
    <property type="entry name" value="SAM-dependent_MTases_sf"/>
</dbReference>
<evidence type="ECO:0000313" key="2">
    <source>
        <dbReference type="Proteomes" id="UP001218579"/>
    </source>
</evidence>
<dbReference type="PROSITE" id="PS51257">
    <property type="entry name" value="PROKAR_LIPOPROTEIN"/>
    <property type="match status" value="1"/>
</dbReference>
<keyword evidence="1" id="KW-0808">Transferase</keyword>
<keyword evidence="1" id="KW-0489">Methyltransferase</keyword>
<name>A0ABT5HMC7_9CAUL</name>
<dbReference type="RefSeq" id="WP_272745689.1">
    <property type="nucleotide sequence ID" value="NZ_JAQQKV010000003.1"/>
</dbReference>
<organism evidence="1 2">
    <name type="scientific">Asticcacaulis machinosus</name>
    <dbReference type="NCBI Taxonomy" id="2984211"/>
    <lineage>
        <taxon>Bacteria</taxon>
        <taxon>Pseudomonadati</taxon>
        <taxon>Pseudomonadota</taxon>
        <taxon>Alphaproteobacteria</taxon>
        <taxon>Caulobacterales</taxon>
        <taxon>Caulobacteraceae</taxon>
        <taxon>Asticcacaulis</taxon>
    </lineage>
</organism>
<protein>
    <submittedName>
        <fullName evidence="1">Methyltransferase</fullName>
    </submittedName>
</protein>
<dbReference type="EMBL" id="JAQQKV010000003">
    <property type="protein sequence ID" value="MDC7677368.1"/>
    <property type="molecule type" value="Genomic_DNA"/>
</dbReference>
<gene>
    <name evidence="1" type="ORF">PQU98_14580</name>
</gene>
<accession>A0ABT5HMC7</accession>
<dbReference type="Gene3D" id="3.40.50.150">
    <property type="entry name" value="Vaccinia Virus protein VP39"/>
    <property type="match status" value="2"/>
</dbReference>
<sequence length="316" mass="33795">MVSLTKRDFIGIGIAGAVLTGSTFGIYSCVNRKKTPPPPDGEPVAAGEEGTLEWAVAGGWRNPLNKARDPFRHPLETLKFFGVKPGDTIIDVWPGAGYMTEILAPYLARGKGKYIAALFENSTPAEEASEVAETDAATSSQAVVSLGEQYTQHFGDNKKLFGEIGITEFGPNSTALAPAGTADVVLFFLNIHDWMAAGIAEKAFADAFAALKSGGVLAVEQHRADIGNVQDPAATSGYVQEPFVKQLASEAGFTFVEASEINANPKDSKDHPFGVWTLPPQRLTAKRGEPSNPDFDGALYESIGESDRMTLKFRKP</sequence>